<feature type="signal peptide" evidence="6">
    <location>
        <begin position="1"/>
        <end position="23"/>
    </location>
</feature>
<dbReference type="InterPro" id="IPR036378">
    <property type="entry name" value="FAS1_dom_sf"/>
</dbReference>
<keyword evidence="9" id="KW-1185">Reference proteome</keyword>
<sequence>MKSTVILVLCVAAVVALAAPTQAQSSDVFSWMDRNAKGFKSLVNLLGITRARLPAKTKGTLLVPSDKALNEFVKQMSMSGKEFMSRKQLVDLVVSYHFIPGYQAKSIDDVPGNPTLAVTADFNYVLRFYKGSGRVWVKDVQGNDVTIKQKPIQFGQLSVIPIDRVLMSGGYFFNGLDALKQYPQWSEAFQLAEQAGWPVGSDKSDITMFVPNNGVVSAGAKAAWEGLSKAQQKQQLLYHFVKPAMSVPQQLKSGRLPTLLQGHDLKVAITPAQAKDGVPKVTVTPEVGGSVSVEIFNIFAGRAILQGVNGPLQAKLPGGITTETAPKASGRRSLLYRGGGGRYSGSGYNQATANSIAATNTAAAIDAAASGYVPARAATAYGSYQAEAAAQYGNHCYNCYW</sequence>
<evidence type="ECO:0000259" key="7">
    <source>
        <dbReference type="SMART" id="SM00554"/>
    </source>
</evidence>
<dbReference type="PANTHER" id="PTHR32077:SF86">
    <property type="entry name" value="FAS1 DOMAIN-CONTAINING PROTEIN SELMODRAFT_448915"/>
    <property type="match status" value="1"/>
</dbReference>
<dbReference type="SMART" id="SM00554">
    <property type="entry name" value="FAS1"/>
    <property type="match status" value="2"/>
</dbReference>
<evidence type="ECO:0000256" key="3">
    <source>
        <dbReference type="ARBA" id="ARBA00022729"/>
    </source>
</evidence>
<protein>
    <recommendedName>
        <fullName evidence="7">FAS1 domain-containing protein</fullName>
    </recommendedName>
</protein>
<dbReference type="EMBL" id="CP126218">
    <property type="protein sequence ID" value="WIA19991.1"/>
    <property type="molecule type" value="Genomic_DNA"/>
</dbReference>
<comment type="function">
    <text evidence="5">May be a cell surface adhesion protein.</text>
</comment>
<dbReference type="InterPro" id="IPR045003">
    <property type="entry name" value="FLA_A"/>
</dbReference>
<evidence type="ECO:0000256" key="4">
    <source>
        <dbReference type="ARBA" id="ARBA00023136"/>
    </source>
</evidence>
<feature type="domain" description="FAS1" evidence="7">
    <location>
        <begin position="207"/>
        <end position="315"/>
    </location>
</feature>
<dbReference type="Gene3D" id="2.30.180.10">
    <property type="entry name" value="FAS1 domain"/>
    <property type="match status" value="2"/>
</dbReference>
<evidence type="ECO:0000256" key="5">
    <source>
        <dbReference type="ARBA" id="ARBA00024686"/>
    </source>
</evidence>
<dbReference type="InterPro" id="IPR000782">
    <property type="entry name" value="FAS1_domain"/>
</dbReference>
<gene>
    <name evidence="8" type="ORF">OEZ85_005864</name>
</gene>
<dbReference type="SUPFAM" id="SSF82153">
    <property type="entry name" value="FAS1 domain"/>
    <property type="match status" value="2"/>
</dbReference>
<evidence type="ECO:0000256" key="6">
    <source>
        <dbReference type="SAM" id="SignalP"/>
    </source>
</evidence>
<dbReference type="Proteomes" id="UP001244341">
    <property type="component" value="Chromosome 11b"/>
</dbReference>
<keyword evidence="4" id="KW-0472">Membrane</keyword>
<organism evidence="8 9">
    <name type="scientific">Tetradesmus obliquus</name>
    <name type="common">Green alga</name>
    <name type="synonym">Acutodesmus obliquus</name>
    <dbReference type="NCBI Taxonomy" id="3088"/>
    <lineage>
        <taxon>Eukaryota</taxon>
        <taxon>Viridiplantae</taxon>
        <taxon>Chlorophyta</taxon>
        <taxon>core chlorophytes</taxon>
        <taxon>Chlorophyceae</taxon>
        <taxon>CS clade</taxon>
        <taxon>Sphaeropleales</taxon>
        <taxon>Scenedesmaceae</taxon>
        <taxon>Tetradesmus</taxon>
    </lineage>
</organism>
<evidence type="ECO:0000313" key="8">
    <source>
        <dbReference type="EMBL" id="WIA19991.1"/>
    </source>
</evidence>
<keyword evidence="2" id="KW-1003">Cell membrane</keyword>
<evidence type="ECO:0000256" key="1">
    <source>
        <dbReference type="ARBA" id="ARBA00004236"/>
    </source>
</evidence>
<evidence type="ECO:0000313" key="9">
    <source>
        <dbReference type="Proteomes" id="UP001244341"/>
    </source>
</evidence>
<feature type="domain" description="FAS1" evidence="7">
    <location>
        <begin position="60"/>
        <end position="169"/>
    </location>
</feature>
<dbReference type="PANTHER" id="PTHR32077">
    <property type="entry name" value="FASCICLIN-LIKE ARABINOGALACTAN PROTEIN"/>
    <property type="match status" value="1"/>
</dbReference>
<proteinExistence type="predicted"/>
<dbReference type="Pfam" id="PF02469">
    <property type="entry name" value="Fasciclin"/>
    <property type="match status" value="2"/>
</dbReference>
<name>A0ABY8UES0_TETOB</name>
<comment type="subcellular location">
    <subcellularLocation>
        <location evidence="1">Cell membrane</location>
    </subcellularLocation>
</comment>
<keyword evidence="3 6" id="KW-0732">Signal</keyword>
<feature type="chain" id="PRO_5046881070" description="FAS1 domain-containing protein" evidence="6">
    <location>
        <begin position="24"/>
        <end position="401"/>
    </location>
</feature>
<evidence type="ECO:0000256" key="2">
    <source>
        <dbReference type="ARBA" id="ARBA00022475"/>
    </source>
</evidence>
<reference evidence="8 9" key="1">
    <citation type="submission" date="2023-05" db="EMBL/GenBank/DDBJ databases">
        <title>A 100% complete, gapless, phased diploid assembly of the Scenedesmus obliquus UTEX 3031 genome.</title>
        <authorList>
            <person name="Biondi T.C."/>
            <person name="Hanschen E.R."/>
            <person name="Kwon T."/>
            <person name="Eng W."/>
            <person name="Kruse C.P.S."/>
            <person name="Koehler S.I."/>
            <person name="Kunde Y."/>
            <person name="Gleasner C.D."/>
            <person name="You Mak K.T."/>
            <person name="Polle J."/>
            <person name="Hovde B.T."/>
            <person name="Starkenburg S.R."/>
        </authorList>
    </citation>
    <scope>NUCLEOTIDE SEQUENCE [LARGE SCALE GENOMIC DNA]</scope>
    <source>
        <strain evidence="8 9">DOE0152z</strain>
    </source>
</reference>
<accession>A0ABY8UES0</accession>